<evidence type="ECO:0000313" key="2">
    <source>
        <dbReference type="Proteomes" id="UP000322927"/>
    </source>
</evidence>
<organism evidence="1 2">
    <name type="scientific">Streptomyces venezuelae</name>
    <dbReference type="NCBI Taxonomy" id="54571"/>
    <lineage>
        <taxon>Bacteria</taxon>
        <taxon>Bacillati</taxon>
        <taxon>Actinomycetota</taxon>
        <taxon>Actinomycetes</taxon>
        <taxon>Kitasatosporales</taxon>
        <taxon>Streptomycetaceae</taxon>
        <taxon>Streptomyces</taxon>
    </lineage>
</organism>
<reference evidence="1 2" key="1">
    <citation type="submission" date="2018-05" db="EMBL/GenBank/DDBJ databases">
        <title>Streptomyces venezuelae.</title>
        <authorList>
            <person name="Kim W."/>
            <person name="Lee N."/>
            <person name="Cho B.-K."/>
        </authorList>
    </citation>
    <scope>NUCLEOTIDE SEQUENCE [LARGE SCALE GENOMIC DNA]</scope>
    <source>
        <strain evidence="1 2">ATCC 14584</strain>
    </source>
</reference>
<dbReference type="EMBL" id="CP029192">
    <property type="protein sequence ID" value="QES32468.1"/>
    <property type="molecule type" value="Genomic_DNA"/>
</dbReference>
<evidence type="ECO:0000313" key="1">
    <source>
        <dbReference type="EMBL" id="QES32468.1"/>
    </source>
</evidence>
<name>A0A5P2BRW9_STRVZ</name>
<dbReference type="AlphaFoldDB" id="A0A5P2BRW9"/>
<gene>
    <name evidence="1" type="ORF">DEJ48_02775</name>
</gene>
<protein>
    <submittedName>
        <fullName evidence="1">Uncharacterized protein</fullName>
    </submittedName>
</protein>
<dbReference type="Proteomes" id="UP000322927">
    <property type="component" value="Chromosome"/>
</dbReference>
<accession>A0A5P2BRW9</accession>
<proteinExistence type="predicted"/>
<sequence>MGGKDNYEKDRELGEHIEEIFPGCCGLCCGGDSGRLDAVGELSQLSAAQEGAVGTVRGADGTCVSSPRWRAPVPPATP</sequence>